<dbReference type="STRING" id="906689.A0A2I0VFE0"/>
<dbReference type="InterPro" id="IPR018247">
    <property type="entry name" value="EF_Hand_1_Ca_BS"/>
</dbReference>
<accession>A0A2I0VFE0</accession>
<dbReference type="Gene3D" id="1.10.238.10">
    <property type="entry name" value="EF-hand"/>
    <property type="match status" value="1"/>
</dbReference>
<keyword evidence="1" id="KW-0106">Calcium</keyword>
<organism evidence="3 4">
    <name type="scientific">Dendrobium catenatum</name>
    <dbReference type="NCBI Taxonomy" id="906689"/>
    <lineage>
        <taxon>Eukaryota</taxon>
        <taxon>Viridiplantae</taxon>
        <taxon>Streptophyta</taxon>
        <taxon>Embryophyta</taxon>
        <taxon>Tracheophyta</taxon>
        <taxon>Spermatophyta</taxon>
        <taxon>Magnoliopsida</taxon>
        <taxon>Liliopsida</taxon>
        <taxon>Asparagales</taxon>
        <taxon>Orchidaceae</taxon>
        <taxon>Epidendroideae</taxon>
        <taxon>Malaxideae</taxon>
        <taxon>Dendrobiinae</taxon>
        <taxon>Dendrobium</taxon>
    </lineage>
</organism>
<evidence type="ECO:0000256" key="1">
    <source>
        <dbReference type="ARBA" id="ARBA00022837"/>
    </source>
</evidence>
<evidence type="ECO:0000313" key="4">
    <source>
        <dbReference type="Proteomes" id="UP000233837"/>
    </source>
</evidence>
<dbReference type="InterPro" id="IPR002048">
    <property type="entry name" value="EF_hand_dom"/>
</dbReference>
<dbReference type="PROSITE" id="PS00018">
    <property type="entry name" value="EF_HAND_1"/>
    <property type="match status" value="1"/>
</dbReference>
<dbReference type="PROSITE" id="PS50222">
    <property type="entry name" value="EF_HAND_2"/>
    <property type="match status" value="1"/>
</dbReference>
<dbReference type="EMBL" id="KZ503692">
    <property type="protein sequence ID" value="PKU62137.1"/>
    <property type="molecule type" value="Genomic_DNA"/>
</dbReference>
<sequence length="93" mass="10791">MVHFCSPCTDQDNQLTAQEFKEWLKSIDLNGDGLISRKELRDGLRALGLNSTQWKAWRALVHADLNRNKHIDGDEEVEELVNYARKRWGIIVN</sequence>
<evidence type="ECO:0000259" key="2">
    <source>
        <dbReference type="PROSITE" id="PS50222"/>
    </source>
</evidence>
<dbReference type="SMART" id="SM00054">
    <property type="entry name" value="EFh"/>
    <property type="match status" value="1"/>
</dbReference>
<reference evidence="3 4" key="2">
    <citation type="journal article" date="2017" name="Nature">
        <title>The Apostasia genome and the evolution of orchids.</title>
        <authorList>
            <person name="Zhang G.Q."/>
            <person name="Liu K.W."/>
            <person name="Li Z."/>
            <person name="Lohaus R."/>
            <person name="Hsiao Y.Y."/>
            <person name="Niu S.C."/>
            <person name="Wang J.Y."/>
            <person name="Lin Y.C."/>
            <person name="Xu Q."/>
            <person name="Chen L.J."/>
            <person name="Yoshida K."/>
            <person name="Fujiwara S."/>
            <person name="Wang Z.W."/>
            <person name="Zhang Y.Q."/>
            <person name="Mitsuda N."/>
            <person name="Wang M."/>
            <person name="Liu G.H."/>
            <person name="Pecoraro L."/>
            <person name="Huang H.X."/>
            <person name="Xiao X.J."/>
            <person name="Lin M."/>
            <person name="Wu X.Y."/>
            <person name="Wu W.L."/>
            <person name="Chen Y.Y."/>
            <person name="Chang S.B."/>
            <person name="Sakamoto S."/>
            <person name="Ohme-Takagi M."/>
            <person name="Yagi M."/>
            <person name="Zeng S.J."/>
            <person name="Shen C.Y."/>
            <person name="Yeh C.M."/>
            <person name="Luo Y.B."/>
            <person name="Tsai W.C."/>
            <person name="Van de Peer Y."/>
            <person name="Liu Z.J."/>
        </authorList>
    </citation>
    <scope>NUCLEOTIDE SEQUENCE [LARGE SCALE GENOMIC DNA]</scope>
    <source>
        <tissue evidence="3">The whole plant</tissue>
    </source>
</reference>
<feature type="domain" description="EF-hand" evidence="2">
    <location>
        <begin position="15"/>
        <end position="50"/>
    </location>
</feature>
<dbReference type="GO" id="GO:0005509">
    <property type="term" value="F:calcium ion binding"/>
    <property type="evidence" value="ECO:0007669"/>
    <property type="project" value="InterPro"/>
</dbReference>
<reference evidence="3 4" key="1">
    <citation type="journal article" date="2016" name="Sci. Rep.">
        <title>The Dendrobium catenatum Lindl. genome sequence provides insights into polysaccharide synthase, floral development and adaptive evolution.</title>
        <authorList>
            <person name="Zhang G.Q."/>
            <person name="Xu Q."/>
            <person name="Bian C."/>
            <person name="Tsai W.C."/>
            <person name="Yeh C.M."/>
            <person name="Liu K.W."/>
            <person name="Yoshida K."/>
            <person name="Zhang L.S."/>
            <person name="Chang S.B."/>
            <person name="Chen F."/>
            <person name="Shi Y."/>
            <person name="Su Y.Y."/>
            <person name="Zhang Y.Q."/>
            <person name="Chen L.J."/>
            <person name="Yin Y."/>
            <person name="Lin M."/>
            <person name="Huang H."/>
            <person name="Deng H."/>
            <person name="Wang Z.W."/>
            <person name="Zhu S.L."/>
            <person name="Zhao X."/>
            <person name="Deng C."/>
            <person name="Niu S.C."/>
            <person name="Huang J."/>
            <person name="Wang M."/>
            <person name="Liu G.H."/>
            <person name="Yang H.J."/>
            <person name="Xiao X.J."/>
            <person name="Hsiao Y.Y."/>
            <person name="Wu W.L."/>
            <person name="Chen Y.Y."/>
            <person name="Mitsuda N."/>
            <person name="Ohme-Takagi M."/>
            <person name="Luo Y.B."/>
            <person name="Van de Peer Y."/>
            <person name="Liu Z.J."/>
        </authorList>
    </citation>
    <scope>NUCLEOTIDE SEQUENCE [LARGE SCALE GENOMIC DNA]</scope>
    <source>
        <tissue evidence="3">The whole plant</tissue>
    </source>
</reference>
<dbReference type="InterPro" id="IPR011992">
    <property type="entry name" value="EF-hand-dom_pair"/>
</dbReference>
<keyword evidence="4" id="KW-1185">Reference proteome</keyword>
<evidence type="ECO:0000313" key="3">
    <source>
        <dbReference type="EMBL" id="PKU62137.1"/>
    </source>
</evidence>
<protein>
    <submittedName>
        <fullName evidence="3">Calmodulin-1</fullName>
    </submittedName>
</protein>
<dbReference type="Proteomes" id="UP000233837">
    <property type="component" value="Unassembled WGS sequence"/>
</dbReference>
<dbReference type="SUPFAM" id="SSF47473">
    <property type="entry name" value="EF-hand"/>
    <property type="match status" value="1"/>
</dbReference>
<dbReference type="Pfam" id="PF13405">
    <property type="entry name" value="EF-hand_6"/>
    <property type="match status" value="1"/>
</dbReference>
<dbReference type="AlphaFoldDB" id="A0A2I0VFE0"/>
<gene>
    <name evidence="3" type="primary">PCM1</name>
    <name evidence="3" type="ORF">MA16_Dca026903</name>
</gene>
<dbReference type="CDD" id="cd00051">
    <property type="entry name" value="EFh"/>
    <property type="match status" value="1"/>
</dbReference>
<name>A0A2I0VFE0_9ASPA</name>
<proteinExistence type="predicted"/>